<evidence type="ECO:0000259" key="3">
    <source>
        <dbReference type="Pfam" id="PF01464"/>
    </source>
</evidence>
<evidence type="ECO:0000313" key="6">
    <source>
        <dbReference type="Proteomes" id="UP000955338"/>
    </source>
</evidence>
<dbReference type="SUPFAM" id="SSF53955">
    <property type="entry name" value="Lysozyme-like"/>
    <property type="match status" value="1"/>
</dbReference>
<reference evidence="5" key="1">
    <citation type="submission" date="2017-06" db="EMBL/GenBank/DDBJ databases">
        <title>Genome sequencing of pathogenic and non-pathogenic strains within Bisgaard taxon 40.</title>
        <authorList>
            <person name="Ladner J.T."/>
            <person name="Lovett S.P."/>
            <person name="Koroleva G."/>
            <person name="Lorch J.M."/>
        </authorList>
    </citation>
    <scope>NUCLEOTIDE SEQUENCE</scope>
    <source>
        <strain evidence="5">27576-1-I1</strain>
    </source>
</reference>
<dbReference type="Gene3D" id="1.10.1240.20">
    <property type="entry name" value="Lytic transglycosylase, superhelical linker domain"/>
    <property type="match status" value="1"/>
</dbReference>
<dbReference type="Pfam" id="PF14718">
    <property type="entry name" value="SLT_L"/>
    <property type="match status" value="1"/>
</dbReference>
<sequence>MRVVIKMASFITKNRLCIGLLFTVATLNSVNAQELKTQNSLQQVSSTKDLALEKQRLTYQNLQTFLQQPKIASLVPAEKLVAMLKEYPLYSYARYHLLSQQVNMVGLANGYQVADLVEKIKQFQHQFPTFSKVKINRLPQQLYSRLQTQQDWQNIIKLGHLLPAKTTLSQCTWLEAKLQSYAKLSPKQRQERLKQEKIWQKIEQLWLSGSTQPTSCDVVFQDWQKAKQLSLNLFWQRAALAFQQNNLTLFQHLVKLYNAKDSLVVISKKEEKQLKSTLNKLLPQLQLLLKKPETFPQFITKLSQQELDNTPQLKQLILAAYPRFLKALPESEVAKAQPLLNTTIAKKLGLSSAEQQLWLKQLVNRFFDNPQPTWQQWRDQKLLKLGNDSLIERRIREALRRQQPIDIWLNSLSNTAKQKDEWKYWQAEVLAQSQQQTDRQQAQQIWTGLATKRGFYPMLAAEKLAISYQPQYHEWNEKQFAEINLTPFHEGLARIQELIYFNSLDDAQQEWLRLLNKADFKQKLALSYYANQQEWYGLGVEATIQAKAWEHLRLRLPQAYLAWFNTHLKDRNISRSFAMAIARQESAWKTHVRSSANAYGLMQLLPTTAKSTADYFKLPYRADVKQLFDPATNIMLGTAHLEQLYQQYGNNRILIAAAYNAGRSRVDQWLERAGGKLSMAEFVATIPFYETRNYVQNVLAYDYYYQLLYQATAKKFSKSEYDRLY</sequence>
<dbReference type="InterPro" id="IPR008939">
    <property type="entry name" value="Lytic_TGlycosylase_superhlx_U"/>
</dbReference>
<dbReference type="InterPro" id="IPR023346">
    <property type="entry name" value="Lysozyme-like_dom_sf"/>
</dbReference>
<dbReference type="AlphaFoldDB" id="A0A8E3S8C1"/>
<dbReference type="Pfam" id="PF00760">
    <property type="entry name" value="Cucumo_coat"/>
    <property type="match status" value="1"/>
</dbReference>
<dbReference type="InterPro" id="IPR008258">
    <property type="entry name" value="Transglycosylase_SLT_dom_1"/>
</dbReference>
<evidence type="ECO:0000256" key="1">
    <source>
        <dbReference type="ARBA" id="ARBA00007734"/>
    </source>
</evidence>
<dbReference type="GO" id="GO:0042597">
    <property type="term" value="C:periplasmic space"/>
    <property type="evidence" value="ECO:0007669"/>
    <property type="project" value="InterPro"/>
</dbReference>
<keyword evidence="2" id="KW-0732">Signal</keyword>
<dbReference type="CDD" id="cd13401">
    <property type="entry name" value="Slt70-like"/>
    <property type="match status" value="1"/>
</dbReference>
<protein>
    <submittedName>
        <fullName evidence="5">Lytic murein transglycosylase</fullName>
    </submittedName>
</protein>
<dbReference type="SUPFAM" id="SSF48435">
    <property type="entry name" value="Bacterial muramidases"/>
    <property type="match status" value="1"/>
</dbReference>
<dbReference type="InterPro" id="IPR037061">
    <property type="entry name" value="Lytic_TGlycoase_superhlx_L_sf"/>
</dbReference>
<name>A0A8E3S8C1_9PAST</name>
<dbReference type="Pfam" id="PF01464">
    <property type="entry name" value="SLT"/>
    <property type="match status" value="1"/>
</dbReference>
<evidence type="ECO:0000259" key="4">
    <source>
        <dbReference type="Pfam" id="PF14718"/>
    </source>
</evidence>
<dbReference type="PANTHER" id="PTHR37423:SF5">
    <property type="entry name" value="SOLUBLE LYTIC MUREIN TRANSGLYCOSYLASE"/>
    <property type="match status" value="1"/>
</dbReference>
<comment type="similarity">
    <text evidence="1">Belongs to the transglycosylase Slt family.</text>
</comment>
<organism evidence="5 6">
    <name type="scientific">Mergibacter septicus</name>
    <dbReference type="NCBI Taxonomy" id="221402"/>
    <lineage>
        <taxon>Bacteria</taxon>
        <taxon>Pseudomonadati</taxon>
        <taxon>Pseudomonadota</taxon>
        <taxon>Gammaproteobacteria</taxon>
        <taxon>Pasteurellales</taxon>
        <taxon>Pasteurellaceae</taxon>
        <taxon>Mergibacter</taxon>
    </lineage>
</organism>
<evidence type="ECO:0000313" key="5">
    <source>
        <dbReference type="EMBL" id="QDJ14327.1"/>
    </source>
</evidence>
<dbReference type="Gene3D" id="1.10.530.10">
    <property type="match status" value="1"/>
</dbReference>
<feature type="domain" description="Transglycosylase SLT" evidence="3">
    <location>
        <begin position="566"/>
        <end position="676"/>
    </location>
</feature>
<dbReference type="InterPro" id="IPR012289">
    <property type="entry name" value="Lytic_TGlycosylase_superhlx_L"/>
</dbReference>
<dbReference type="EMBL" id="CP022011">
    <property type="protein sequence ID" value="QDJ14327.1"/>
    <property type="molecule type" value="Genomic_DNA"/>
</dbReference>
<feature type="domain" description="Lytic transglycosylase superhelical linker" evidence="4">
    <location>
        <begin position="488"/>
        <end position="552"/>
    </location>
</feature>
<accession>A0A8E3S8C1</accession>
<gene>
    <name evidence="5" type="ORF">CEP48_02370</name>
</gene>
<dbReference type="Gene3D" id="1.25.20.10">
    <property type="entry name" value="Bacterial muramidases"/>
    <property type="match status" value="1"/>
</dbReference>
<keyword evidence="6" id="KW-1185">Reference proteome</keyword>
<dbReference type="Proteomes" id="UP000955338">
    <property type="component" value="Chromosome"/>
</dbReference>
<dbReference type="PANTHER" id="PTHR37423">
    <property type="entry name" value="SOLUBLE LYTIC MUREIN TRANSGLYCOSYLASE-RELATED"/>
    <property type="match status" value="1"/>
</dbReference>
<dbReference type="GO" id="GO:0004553">
    <property type="term" value="F:hydrolase activity, hydrolyzing O-glycosyl compounds"/>
    <property type="evidence" value="ECO:0007669"/>
    <property type="project" value="InterPro"/>
</dbReference>
<evidence type="ECO:0000256" key="2">
    <source>
        <dbReference type="ARBA" id="ARBA00022729"/>
    </source>
</evidence>
<proteinExistence type="inferred from homology"/>